<name>A0ABN2K926_9ACTN</name>
<dbReference type="EMBL" id="BAAAME010000005">
    <property type="protein sequence ID" value="GAA1749768.1"/>
    <property type="molecule type" value="Genomic_DNA"/>
</dbReference>
<protein>
    <submittedName>
        <fullName evidence="2">Uncharacterized protein</fullName>
    </submittedName>
</protein>
<dbReference type="RefSeq" id="WP_344203448.1">
    <property type="nucleotide sequence ID" value="NZ_BAAAME010000005.1"/>
</dbReference>
<evidence type="ECO:0000256" key="1">
    <source>
        <dbReference type="SAM" id="Phobius"/>
    </source>
</evidence>
<proteinExistence type="predicted"/>
<evidence type="ECO:0000313" key="2">
    <source>
        <dbReference type="EMBL" id="GAA1749768.1"/>
    </source>
</evidence>
<dbReference type="Proteomes" id="UP001501057">
    <property type="component" value="Unassembled WGS sequence"/>
</dbReference>
<feature type="transmembrane region" description="Helical" evidence="1">
    <location>
        <begin position="32"/>
        <end position="49"/>
    </location>
</feature>
<keyword evidence="1" id="KW-0472">Membrane</keyword>
<evidence type="ECO:0000313" key="3">
    <source>
        <dbReference type="Proteomes" id="UP001501057"/>
    </source>
</evidence>
<reference evidence="2 3" key="1">
    <citation type="journal article" date="2019" name="Int. J. Syst. Evol. Microbiol.">
        <title>The Global Catalogue of Microorganisms (GCM) 10K type strain sequencing project: providing services to taxonomists for standard genome sequencing and annotation.</title>
        <authorList>
            <consortium name="The Broad Institute Genomics Platform"/>
            <consortium name="The Broad Institute Genome Sequencing Center for Infectious Disease"/>
            <person name="Wu L."/>
            <person name="Ma J."/>
        </authorList>
    </citation>
    <scope>NUCLEOTIDE SEQUENCE [LARGE SCALE GENOMIC DNA]</scope>
    <source>
        <strain evidence="2 3">JCM 13518</strain>
    </source>
</reference>
<accession>A0ABN2K926</accession>
<gene>
    <name evidence="2" type="ORF">GCM10009710_32190</name>
</gene>
<comment type="caution">
    <text evidence="2">The sequence shown here is derived from an EMBL/GenBank/DDBJ whole genome shotgun (WGS) entry which is preliminary data.</text>
</comment>
<sequence>MDDKRIWLVAGVLMLAAAAVNAATGTWVPAALLAVAGVLFLLTPGFRAGRGRKRP</sequence>
<keyword evidence="1" id="KW-0812">Transmembrane</keyword>
<keyword evidence="3" id="KW-1185">Reference proteome</keyword>
<keyword evidence="1" id="KW-1133">Transmembrane helix</keyword>
<organism evidence="2 3">
    <name type="scientific">Aeromicrobium alkaliterrae</name>
    <dbReference type="NCBI Taxonomy" id="302168"/>
    <lineage>
        <taxon>Bacteria</taxon>
        <taxon>Bacillati</taxon>
        <taxon>Actinomycetota</taxon>
        <taxon>Actinomycetes</taxon>
        <taxon>Propionibacteriales</taxon>
        <taxon>Nocardioidaceae</taxon>
        <taxon>Aeromicrobium</taxon>
    </lineage>
</organism>